<accession>A0A1M5IKH2</accession>
<reference evidence="3" key="1">
    <citation type="submission" date="2016-11" db="EMBL/GenBank/DDBJ databases">
        <authorList>
            <person name="Varghese N."/>
            <person name="Submissions S."/>
        </authorList>
    </citation>
    <scope>NUCLEOTIDE SEQUENCE [LARGE SCALE GENOMIC DNA]</scope>
    <source>
        <strain evidence="3">YR203</strain>
    </source>
</reference>
<dbReference type="AlphaFoldDB" id="A0A1M5IKH2"/>
<evidence type="ECO:0000313" key="2">
    <source>
        <dbReference type="EMBL" id="SHG28838.1"/>
    </source>
</evidence>
<gene>
    <name evidence="2" type="ORF">SAMN02787073_3904</name>
</gene>
<dbReference type="RefSeq" id="WP_073175009.1">
    <property type="nucleotide sequence ID" value="NZ_FQVE01000005.1"/>
</dbReference>
<organism evidence="2 3">
    <name type="scientific">Chryseobacterium vrystaatense</name>
    <dbReference type="NCBI Taxonomy" id="307480"/>
    <lineage>
        <taxon>Bacteria</taxon>
        <taxon>Pseudomonadati</taxon>
        <taxon>Bacteroidota</taxon>
        <taxon>Flavobacteriia</taxon>
        <taxon>Flavobacteriales</taxon>
        <taxon>Weeksellaceae</taxon>
        <taxon>Chryseobacterium group</taxon>
        <taxon>Chryseobacterium</taxon>
    </lineage>
</organism>
<evidence type="ECO:0000256" key="1">
    <source>
        <dbReference type="SAM" id="SignalP"/>
    </source>
</evidence>
<proteinExistence type="predicted"/>
<protein>
    <submittedName>
        <fullName evidence="2">Uncharacterized protein</fullName>
    </submittedName>
</protein>
<name>A0A1M5IKH2_9FLAO</name>
<dbReference type="EMBL" id="FQVE01000005">
    <property type="protein sequence ID" value="SHG28838.1"/>
    <property type="molecule type" value="Genomic_DNA"/>
</dbReference>
<feature type="chain" id="PRO_5012341358" evidence="1">
    <location>
        <begin position="19"/>
        <end position="184"/>
    </location>
</feature>
<evidence type="ECO:0000313" key="3">
    <source>
        <dbReference type="Proteomes" id="UP000184108"/>
    </source>
</evidence>
<keyword evidence="1" id="KW-0732">Signal</keyword>
<dbReference type="Proteomes" id="UP000184108">
    <property type="component" value="Unassembled WGS sequence"/>
</dbReference>
<sequence length="184" mass="20893">MKNGILLLSVVLCTLANAQTAPPIIRNPLTTYKGLKIDSRKGTLIEKQTVDFAKFKNLNIQKIITKDLSDNSAESVLGIMYEYETFDHISKKTLTIEKTELSKLIHALQILEQKEKEAQSNKDTKYKFVTMSNIEFGGVYSEKLKSSVNYIKMPSAPYGQNLNEFNTDELKELIKILKKAEQDL</sequence>
<feature type="signal peptide" evidence="1">
    <location>
        <begin position="1"/>
        <end position="18"/>
    </location>
</feature>